<evidence type="ECO:0000256" key="1">
    <source>
        <dbReference type="ARBA" id="ARBA00023125"/>
    </source>
</evidence>
<dbReference type="PANTHER" id="PTHR46558:SF11">
    <property type="entry name" value="HTH-TYPE TRANSCRIPTIONAL REGULATOR XRE"/>
    <property type="match status" value="1"/>
</dbReference>
<dbReference type="InterPro" id="IPR010982">
    <property type="entry name" value="Lambda_DNA-bd_dom_sf"/>
</dbReference>
<feature type="domain" description="HTH cro/C1-type" evidence="2">
    <location>
        <begin position="24"/>
        <end position="78"/>
    </location>
</feature>
<proteinExistence type="predicted"/>
<organism evidence="3 5">
    <name type="scientific">Mucilaginibacter gracilis</name>
    <dbReference type="NCBI Taxonomy" id="423350"/>
    <lineage>
        <taxon>Bacteria</taxon>
        <taxon>Pseudomonadati</taxon>
        <taxon>Bacteroidota</taxon>
        <taxon>Sphingobacteriia</taxon>
        <taxon>Sphingobacteriales</taxon>
        <taxon>Sphingobacteriaceae</taxon>
        <taxon>Mucilaginibacter</taxon>
    </lineage>
</organism>
<dbReference type="SMART" id="SM00530">
    <property type="entry name" value="HTH_XRE"/>
    <property type="match status" value="1"/>
</dbReference>
<dbReference type="EMBL" id="RBKU01000001">
    <property type="protein sequence ID" value="RKR84504.1"/>
    <property type="molecule type" value="Genomic_DNA"/>
</dbReference>
<keyword evidence="1" id="KW-0238">DNA-binding</keyword>
<dbReference type="GO" id="GO:0003677">
    <property type="term" value="F:DNA binding"/>
    <property type="evidence" value="ECO:0007669"/>
    <property type="project" value="UniProtKB-KW"/>
</dbReference>
<dbReference type="RefSeq" id="WP_211339718.1">
    <property type="nucleotide sequence ID" value="NZ_RBKU01000001.1"/>
</dbReference>
<dbReference type="SUPFAM" id="SSF47413">
    <property type="entry name" value="lambda repressor-like DNA-binding domains"/>
    <property type="match status" value="1"/>
</dbReference>
<evidence type="ECO:0000313" key="4">
    <source>
        <dbReference type="EMBL" id="RKR84504.1"/>
    </source>
</evidence>
<dbReference type="Proteomes" id="UP000268007">
    <property type="component" value="Unassembled WGS sequence"/>
</dbReference>
<protein>
    <submittedName>
        <fullName evidence="3">Helix-turn-helix protein</fullName>
    </submittedName>
</protein>
<sequence>MLIKIAFMDIFGRKTNVMSLGDNIKKIREQKGLLQKQLAAEVNIPYTSYNKVENNTRDIAIDELERFAGYFGMTIDQVVHFDVQPVDVSIQDKPNFEQINLINQLDEEDRTVVFKIIDTMLTKKKFKDFFNNNVATL</sequence>
<gene>
    <name evidence="3" type="ORF">BDD43_4737</name>
    <name evidence="4" type="ORF">BDD43_4743</name>
</gene>
<comment type="caution">
    <text evidence="3">The sequence shown here is derived from an EMBL/GenBank/DDBJ whole genome shotgun (WGS) entry which is preliminary data.</text>
</comment>
<dbReference type="InterPro" id="IPR001387">
    <property type="entry name" value="Cro/C1-type_HTH"/>
</dbReference>
<name>A0A495J7V5_9SPHI</name>
<reference evidence="3 5" key="1">
    <citation type="submission" date="2018-10" db="EMBL/GenBank/DDBJ databases">
        <title>Genomic Encyclopedia of Archaeal and Bacterial Type Strains, Phase II (KMG-II): from individual species to whole genera.</title>
        <authorList>
            <person name="Goeker M."/>
        </authorList>
    </citation>
    <scope>NUCLEOTIDE SEQUENCE [LARGE SCALE GENOMIC DNA]</scope>
    <source>
        <strain evidence="3 5">DSM 18602</strain>
    </source>
</reference>
<dbReference type="Pfam" id="PF01381">
    <property type="entry name" value="HTH_3"/>
    <property type="match status" value="1"/>
</dbReference>
<dbReference type="CDD" id="cd00093">
    <property type="entry name" value="HTH_XRE"/>
    <property type="match status" value="1"/>
</dbReference>
<evidence type="ECO:0000313" key="3">
    <source>
        <dbReference type="EMBL" id="RKR84498.1"/>
    </source>
</evidence>
<dbReference type="PROSITE" id="PS50943">
    <property type="entry name" value="HTH_CROC1"/>
    <property type="match status" value="1"/>
</dbReference>
<dbReference type="PANTHER" id="PTHR46558">
    <property type="entry name" value="TRACRIPTIONAL REGULATORY PROTEIN-RELATED-RELATED"/>
    <property type="match status" value="1"/>
</dbReference>
<accession>A0A495J7V5</accession>
<dbReference type="EMBL" id="RBKU01000001">
    <property type="protein sequence ID" value="RKR84498.1"/>
    <property type="molecule type" value="Genomic_DNA"/>
</dbReference>
<dbReference type="AlphaFoldDB" id="A0A495J7V5"/>
<evidence type="ECO:0000259" key="2">
    <source>
        <dbReference type="PROSITE" id="PS50943"/>
    </source>
</evidence>
<dbReference type="Gene3D" id="1.10.260.40">
    <property type="entry name" value="lambda repressor-like DNA-binding domains"/>
    <property type="match status" value="1"/>
</dbReference>
<evidence type="ECO:0000313" key="5">
    <source>
        <dbReference type="Proteomes" id="UP000268007"/>
    </source>
</evidence>
<keyword evidence="5" id="KW-1185">Reference proteome</keyword>